<dbReference type="EC" id="3.6.1.7" evidence="2 4"/>
<dbReference type="PROSITE" id="PS00150">
    <property type="entry name" value="ACYLPHOSPHATASE_1"/>
    <property type="match status" value="1"/>
</dbReference>
<evidence type="ECO:0000256" key="4">
    <source>
        <dbReference type="PROSITE-ProRule" id="PRU00520"/>
    </source>
</evidence>
<keyword evidence="9" id="KW-1185">Reference proteome</keyword>
<dbReference type="InterPro" id="IPR001792">
    <property type="entry name" value="Acylphosphatase-like_dom"/>
</dbReference>
<gene>
    <name evidence="8" type="ORF">SAMN05444277_11052</name>
</gene>
<name>A0A1I5XZL0_9BACT</name>
<evidence type="ECO:0000256" key="2">
    <source>
        <dbReference type="ARBA" id="ARBA00012150"/>
    </source>
</evidence>
<dbReference type="InterPro" id="IPR020456">
    <property type="entry name" value="Acylphosphatase"/>
</dbReference>
<evidence type="ECO:0000256" key="1">
    <source>
        <dbReference type="ARBA" id="ARBA00005614"/>
    </source>
</evidence>
<comment type="similarity">
    <text evidence="1 6">Belongs to the acylphosphatase family.</text>
</comment>
<dbReference type="InterPro" id="IPR017968">
    <property type="entry name" value="Acylphosphatase_CS"/>
</dbReference>
<evidence type="ECO:0000313" key="8">
    <source>
        <dbReference type="EMBL" id="SFQ37442.1"/>
    </source>
</evidence>
<proteinExistence type="inferred from homology"/>
<dbReference type="Proteomes" id="UP000199031">
    <property type="component" value="Unassembled WGS sequence"/>
</dbReference>
<keyword evidence="4 5" id="KW-0378">Hydrolase</keyword>
<dbReference type="AlphaFoldDB" id="A0A1I5XZL0"/>
<dbReference type="Gene3D" id="3.30.70.100">
    <property type="match status" value="1"/>
</dbReference>
<feature type="active site" evidence="4">
    <location>
        <position position="38"/>
    </location>
</feature>
<evidence type="ECO:0000313" key="9">
    <source>
        <dbReference type="Proteomes" id="UP000199031"/>
    </source>
</evidence>
<organism evidence="8 9">
    <name type="scientific">Parafilimonas terrae</name>
    <dbReference type="NCBI Taxonomy" id="1465490"/>
    <lineage>
        <taxon>Bacteria</taxon>
        <taxon>Pseudomonadati</taxon>
        <taxon>Bacteroidota</taxon>
        <taxon>Chitinophagia</taxon>
        <taxon>Chitinophagales</taxon>
        <taxon>Chitinophagaceae</taxon>
        <taxon>Parafilimonas</taxon>
    </lineage>
</organism>
<reference evidence="8 9" key="1">
    <citation type="submission" date="2016-10" db="EMBL/GenBank/DDBJ databases">
        <authorList>
            <person name="de Groot N.N."/>
        </authorList>
    </citation>
    <scope>NUCLEOTIDE SEQUENCE [LARGE SCALE GENOMIC DNA]</scope>
    <source>
        <strain evidence="8 9">DSM 28286</strain>
    </source>
</reference>
<dbReference type="GO" id="GO:0003998">
    <property type="term" value="F:acylphosphatase activity"/>
    <property type="evidence" value="ECO:0007669"/>
    <property type="project" value="UniProtKB-EC"/>
</dbReference>
<evidence type="ECO:0000259" key="7">
    <source>
        <dbReference type="PROSITE" id="PS51160"/>
    </source>
</evidence>
<dbReference type="STRING" id="1465490.SAMN05444277_11052"/>
<dbReference type="InterPro" id="IPR036046">
    <property type="entry name" value="Acylphosphatase-like_dom_sf"/>
</dbReference>
<evidence type="ECO:0000256" key="3">
    <source>
        <dbReference type="ARBA" id="ARBA00047645"/>
    </source>
</evidence>
<dbReference type="SUPFAM" id="SSF54975">
    <property type="entry name" value="Acylphosphatase/BLUF domain-like"/>
    <property type="match status" value="1"/>
</dbReference>
<dbReference type="OrthoDB" id="9808093at2"/>
<dbReference type="PROSITE" id="PS00151">
    <property type="entry name" value="ACYLPHOSPHATASE_2"/>
    <property type="match status" value="1"/>
</dbReference>
<dbReference type="PANTHER" id="PTHR47268:SF4">
    <property type="entry name" value="ACYLPHOSPHATASE"/>
    <property type="match status" value="1"/>
</dbReference>
<sequence length="93" mass="10242">MGVTAKHIIIKGKVQGVFFRKYAKQKATELGLSGWVKNIISGDVEMFAQGNKEAVIELLEWCRQGSPAANVEKVESRDAAADTNLSNFSVHYD</sequence>
<accession>A0A1I5XZL0</accession>
<dbReference type="PRINTS" id="PR00112">
    <property type="entry name" value="ACYLPHPHTASE"/>
</dbReference>
<dbReference type="RefSeq" id="WP_090660451.1">
    <property type="nucleotide sequence ID" value="NZ_FOXQ01000010.1"/>
</dbReference>
<protein>
    <recommendedName>
        <fullName evidence="2 4">Acylphosphatase</fullName>
        <ecNumber evidence="2 4">3.6.1.7</ecNumber>
    </recommendedName>
</protein>
<feature type="active site" evidence="4">
    <location>
        <position position="20"/>
    </location>
</feature>
<dbReference type="PROSITE" id="PS51160">
    <property type="entry name" value="ACYLPHOSPHATASE_3"/>
    <property type="match status" value="1"/>
</dbReference>
<dbReference type="PANTHER" id="PTHR47268">
    <property type="entry name" value="ACYLPHOSPHATASE"/>
    <property type="match status" value="1"/>
</dbReference>
<dbReference type="Pfam" id="PF00708">
    <property type="entry name" value="Acylphosphatase"/>
    <property type="match status" value="1"/>
</dbReference>
<comment type="catalytic activity">
    <reaction evidence="3 4 5">
        <text>an acyl phosphate + H2O = a carboxylate + phosphate + H(+)</text>
        <dbReference type="Rhea" id="RHEA:14965"/>
        <dbReference type="ChEBI" id="CHEBI:15377"/>
        <dbReference type="ChEBI" id="CHEBI:15378"/>
        <dbReference type="ChEBI" id="CHEBI:29067"/>
        <dbReference type="ChEBI" id="CHEBI:43474"/>
        <dbReference type="ChEBI" id="CHEBI:59918"/>
        <dbReference type="EC" id="3.6.1.7"/>
    </reaction>
</comment>
<dbReference type="EMBL" id="FOXQ01000010">
    <property type="protein sequence ID" value="SFQ37442.1"/>
    <property type="molecule type" value="Genomic_DNA"/>
</dbReference>
<feature type="domain" description="Acylphosphatase-like" evidence="7">
    <location>
        <begin position="5"/>
        <end position="92"/>
    </location>
</feature>
<evidence type="ECO:0000256" key="6">
    <source>
        <dbReference type="RuleBase" id="RU004168"/>
    </source>
</evidence>
<evidence type="ECO:0000256" key="5">
    <source>
        <dbReference type="RuleBase" id="RU000553"/>
    </source>
</evidence>